<proteinExistence type="predicted"/>
<dbReference type="EMBL" id="CM037625">
    <property type="protein sequence ID" value="KAH7998182.1"/>
    <property type="molecule type" value="Genomic_DNA"/>
</dbReference>
<evidence type="ECO:0000313" key="1">
    <source>
        <dbReference type="EMBL" id="KAH7998182.1"/>
    </source>
</evidence>
<name>A0ACB8EZP5_9SAUR</name>
<sequence>MTPGRAFPEGPVPGQAAAGACSSRSSAGSNGARQPDGPAMGGVTNAEASLRASGRGRRPCSAARWPLASSPCGVGAPCSPRRSGSPGGRGAACPAGGAPSPGRPACKQRRRGNGSAGGGGGGGTGEHAQFSRRRQAEQQQQQRRPAGMEPPPGTPAEAQPEAEEAAAQPAKAVPAPAAAARGKTRGSGGRRGGAKAQPRLRRTVTVDSSKARTSLEALKRSLRQLRWRESPSPTPRTILDPNPCSATTSELGFEGNWGFL</sequence>
<dbReference type="Proteomes" id="UP000827872">
    <property type="component" value="Linkage Group LG12"/>
</dbReference>
<comment type="caution">
    <text evidence="1">The sequence shown here is derived from an EMBL/GenBank/DDBJ whole genome shotgun (WGS) entry which is preliminary data.</text>
</comment>
<gene>
    <name evidence="1" type="ORF">K3G42_013509</name>
</gene>
<reference evidence="1" key="1">
    <citation type="submission" date="2021-08" db="EMBL/GenBank/DDBJ databases">
        <title>The first chromosome-level gecko genome reveals the dynamic sex chromosomes of Neotropical dwarf geckos (Sphaerodactylidae: Sphaerodactylus).</title>
        <authorList>
            <person name="Pinto B.J."/>
            <person name="Keating S.E."/>
            <person name="Gamble T."/>
        </authorList>
    </citation>
    <scope>NUCLEOTIDE SEQUENCE</scope>
    <source>
        <strain evidence="1">TG3544</strain>
    </source>
</reference>
<organism evidence="1 2">
    <name type="scientific">Sphaerodactylus townsendi</name>
    <dbReference type="NCBI Taxonomy" id="933632"/>
    <lineage>
        <taxon>Eukaryota</taxon>
        <taxon>Metazoa</taxon>
        <taxon>Chordata</taxon>
        <taxon>Craniata</taxon>
        <taxon>Vertebrata</taxon>
        <taxon>Euteleostomi</taxon>
        <taxon>Lepidosauria</taxon>
        <taxon>Squamata</taxon>
        <taxon>Bifurcata</taxon>
        <taxon>Gekkota</taxon>
        <taxon>Sphaerodactylidae</taxon>
        <taxon>Sphaerodactylus</taxon>
    </lineage>
</organism>
<protein>
    <submittedName>
        <fullName evidence="1">Uncharacterized protein</fullName>
    </submittedName>
</protein>
<accession>A0ACB8EZP5</accession>
<evidence type="ECO:0000313" key="2">
    <source>
        <dbReference type="Proteomes" id="UP000827872"/>
    </source>
</evidence>
<keyword evidence="2" id="KW-1185">Reference proteome</keyword>